<evidence type="ECO:0000256" key="4">
    <source>
        <dbReference type="ARBA" id="ARBA00022692"/>
    </source>
</evidence>
<dbReference type="PANTHER" id="PTHR30329">
    <property type="entry name" value="STATOR ELEMENT OF FLAGELLAR MOTOR COMPLEX"/>
    <property type="match status" value="1"/>
</dbReference>
<feature type="domain" description="OmpA-like" evidence="9">
    <location>
        <begin position="122"/>
        <end position="283"/>
    </location>
</feature>
<evidence type="ECO:0000256" key="3">
    <source>
        <dbReference type="ARBA" id="ARBA00022475"/>
    </source>
</evidence>
<accession>A0A382A0X7</accession>
<dbReference type="PROSITE" id="PS51123">
    <property type="entry name" value="OMPA_2"/>
    <property type="match status" value="1"/>
</dbReference>
<dbReference type="GO" id="GO:0005886">
    <property type="term" value="C:plasma membrane"/>
    <property type="evidence" value="ECO:0007669"/>
    <property type="project" value="UniProtKB-SubCell"/>
</dbReference>
<keyword evidence="3" id="KW-1003">Cell membrane</keyword>
<feature type="compositionally biased region" description="Polar residues" evidence="7">
    <location>
        <begin position="264"/>
        <end position="279"/>
    </location>
</feature>
<evidence type="ECO:0000259" key="9">
    <source>
        <dbReference type="PROSITE" id="PS51123"/>
    </source>
</evidence>
<sequence length="296" mass="32451">MGMTAGEKKAWKKGFAAGEDSVEEGLPGWFGTFADMMTLLFAFFVLLAAISTMDPVKLQEMANSQGKSLGSKIKAQGKAEEEGEFEPIKNLAAMKKEMKEAIEEMKKENPAGDPPIDVQTSSKGLIVNIKGDFAFPSGKADMKPELGTLLDDEIIPRIMASPFQIEVAGHSDSDAMPKKWQKFYKSNWELSAARGATVVRYMIEKGVPAPRMLAAGYGDWYPKGIDSLKKENPMYNPLTLTWGDGDPVLDSKGNELPTVLSLNSTSKQKSSNRRIQITFIQPPHHGKGRSATKMDD</sequence>
<organism evidence="10">
    <name type="scientific">marine metagenome</name>
    <dbReference type="NCBI Taxonomy" id="408172"/>
    <lineage>
        <taxon>unclassified sequences</taxon>
        <taxon>metagenomes</taxon>
        <taxon>ecological metagenomes</taxon>
    </lineage>
</organism>
<keyword evidence="5 8" id="KW-1133">Transmembrane helix</keyword>
<evidence type="ECO:0000256" key="6">
    <source>
        <dbReference type="ARBA" id="ARBA00023136"/>
    </source>
</evidence>
<protein>
    <recommendedName>
        <fullName evidence="9">OmpA-like domain-containing protein</fullName>
    </recommendedName>
</protein>
<evidence type="ECO:0000256" key="1">
    <source>
        <dbReference type="ARBA" id="ARBA00004162"/>
    </source>
</evidence>
<feature type="region of interest" description="Disordered" evidence="7">
    <location>
        <begin position="264"/>
        <end position="296"/>
    </location>
</feature>
<dbReference type="CDD" id="cd07185">
    <property type="entry name" value="OmpA_C-like"/>
    <property type="match status" value="1"/>
</dbReference>
<dbReference type="EMBL" id="UINC01023462">
    <property type="protein sequence ID" value="SVA95176.1"/>
    <property type="molecule type" value="Genomic_DNA"/>
</dbReference>
<keyword evidence="6 8" id="KW-0472">Membrane</keyword>
<proteinExistence type="inferred from homology"/>
<evidence type="ECO:0000256" key="7">
    <source>
        <dbReference type="SAM" id="MobiDB-lite"/>
    </source>
</evidence>
<dbReference type="InterPro" id="IPR050330">
    <property type="entry name" value="Bact_OuterMem_StrucFunc"/>
</dbReference>
<evidence type="ECO:0000313" key="10">
    <source>
        <dbReference type="EMBL" id="SVA95176.1"/>
    </source>
</evidence>
<dbReference type="InterPro" id="IPR036737">
    <property type="entry name" value="OmpA-like_sf"/>
</dbReference>
<keyword evidence="4 8" id="KW-0812">Transmembrane</keyword>
<dbReference type="Pfam" id="PF00691">
    <property type="entry name" value="OmpA"/>
    <property type="match status" value="1"/>
</dbReference>
<dbReference type="SUPFAM" id="SSF103088">
    <property type="entry name" value="OmpA-like"/>
    <property type="match status" value="1"/>
</dbReference>
<evidence type="ECO:0000256" key="5">
    <source>
        <dbReference type="ARBA" id="ARBA00022989"/>
    </source>
</evidence>
<comment type="similarity">
    <text evidence="2">Belongs to the MotB family.</text>
</comment>
<dbReference type="InterPro" id="IPR025713">
    <property type="entry name" value="MotB-like_N_dom"/>
</dbReference>
<dbReference type="InterPro" id="IPR006665">
    <property type="entry name" value="OmpA-like"/>
</dbReference>
<feature type="transmembrane region" description="Helical" evidence="8">
    <location>
        <begin position="29"/>
        <end position="50"/>
    </location>
</feature>
<dbReference type="AlphaFoldDB" id="A0A382A0X7"/>
<evidence type="ECO:0000256" key="8">
    <source>
        <dbReference type="SAM" id="Phobius"/>
    </source>
</evidence>
<dbReference type="Pfam" id="PF13677">
    <property type="entry name" value="MotB_plug"/>
    <property type="match status" value="1"/>
</dbReference>
<dbReference type="PANTHER" id="PTHR30329:SF21">
    <property type="entry name" value="LIPOPROTEIN YIAD-RELATED"/>
    <property type="match status" value="1"/>
</dbReference>
<reference evidence="10" key="1">
    <citation type="submission" date="2018-05" db="EMBL/GenBank/DDBJ databases">
        <authorList>
            <person name="Lanie J.A."/>
            <person name="Ng W.-L."/>
            <person name="Kazmierczak K.M."/>
            <person name="Andrzejewski T.M."/>
            <person name="Davidsen T.M."/>
            <person name="Wayne K.J."/>
            <person name="Tettelin H."/>
            <person name="Glass J.I."/>
            <person name="Rusch D."/>
            <person name="Podicherti R."/>
            <person name="Tsui H.-C.T."/>
            <person name="Winkler M.E."/>
        </authorList>
    </citation>
    <scope>NUCLEOTIDE SEQUENCE</scope>
</reference>
<dbReference type="Gene3D" id="3.30.1330.60">
    <property type="entry name" value="OmpA-like domain"/>
    <property type="match status" value="1"/>
</dbReference>
<comment type="subcellular location">
    <subcellularLocation>
        <location evidence="1">Cell membrane</location>
        <topology evidence="1">Single-pass membrane protein</topology>
    </subcellularLocation>
</comment>
<gene>
    <name evidence="10" type="ORF">METZ01_LOCUS148030</name>
</gene>
<evidence type="ECO:0000256" key="2">
    <source>
        <dbReference type="ARBA" id="ARBA00008914"/>
    </source>
</evidence>
<name>A0A382A0X7_9ZZZZ</name>